<organism evidence="1 2">
    <name type="scientific">Pseudomonas amygdali pv. ulmi</name>
    <dbReference type="NCBI Taxonomy" id="251720"/>
    <lineage>
        <taxon>Bacteria</taxon>
        <taxon>Pseudomonadati</taxon>
        <taxon>Pseudomonadota</taxon>
        <taxon>Gammaproteobacteria</taxon>
        <taxon>Pseudomonadales</taxon>
        <taxon>Pseudomonadaceae</taxon>
        <taxon>Pseudomonas</taxon>
        <taxon>Pseudomonas amygdali</taxon>
    </lineage>
</organism>
<sequence>MRGFFSLYSGRHYQIHSRSSAMSVSYKGLEFPTELLARWAAFFDLAGWQWNTNISPISNWKPDFKVTFPCGHSECSGSHTLLISVLPVPTIDSLDGHPAVRQPYHLQDESGQWLADGGALFGNNPDATYWDIVHGAGGGPENVHFRVHDAARFWHESLGLVQSPR</sequence>
<dbReference type="Proteomes" id="UP000271097">
    <property type="component" value="Unassembled WGS sequence"/>
</dbReference>
<evidence type="ECO:0000313" key="1">
    <source>
        <dbReference type="EMBL" id="RMR16765.1"/>
    </source>
</evidence>
<reference evidence="1 2" key="1">
    <citation type="submission" date="2018-08" db="EMBL/GenBank/DDBJ databases">
        <title>Recombination of ecologically and evolutionarily significant loci maintains genetic cohesion in the Pseudomonas syringae species complex.</title>
        <authorList>
            <person name="Dillon M."/>
            <person name="Thakur S."/>
            <person name="Almeida R.N.D."/>
            <person name="Weir B.S."/>
            <person name="Guttman D.S."/>
        </authorList>
    </citation>
    <scope>NUCLEOTIDE SEQUENCE [LARGE SCALE GENOMIC DNA]</scope>
    <source>
        <strain evidence="1 2">ICMP 5931</strain>
    </source>
</reference>
<protein>
    <submittedName>
        <fullName evidence="1">Uncharacterized protein</fullName>
    </submittedName>
</protein>
<dbReference type="AlphaFoldDB" id="A0A3M4SPG6"/>
<gene>
    <name evidence="1" type="ORF">ALP90_04279</name>
</gene>
<comment type="caution">
    <text evidence="1">The sequence shown here is derived from an EMBL/GenBank/DDBJ whole genome shotgun (WGS) entry which is preliminary data.</text>
</comment>
<evidence type="ECO:0000313" key="2">
    <source>
        <dbReference type="Proteomes" id="UP000271097"/>
    </source>
</evidence>
<dbReference type="EMBL" id="RBRS01000230">
    <property type="protein sequence ID" value="RMR16765.1"/>
    <property type="molecule type" value="Genomic_DNA"/>
</dbReference>
<accession>A0A3M4SPG6</accession>
<proteinExistence type="predicted"/>
<name>A0A3M4SPG6_PSEA0</name>